<proteinExistence type="predicted"/>
<name>A0A329SU40_9STRA</name>
<dbReference type="EMBL" id="MJFZ01000067">
    <property type="protein sequence ID" value="RAW39426.1"/>
    <property type="molecule type" value="Genomic_DNA"/>
</dbReference>
<dbReference type="EMBL" id="RCMK01000154">
    <property type="protein sequence ID" value="KAG2946593.1"/>
    <property type="molecule type" value="Genomic_DNA"/>
</dbReference>
<evidence type="ECO:0000313" key="2">
    <source>
        <dbReference type="EMBL" id="KAG2930709.1"/>
    </source>
</evidence>
<reference evidence="1" key="2">
    <citation type="submission" date="2018-10" db="EMBL/GenBank/DDBJ databases">
        <title>Effector identification in a new, highly contiguous assembly of the strawberry crown rot pathogen Phytophthora cactorum.</title>
        <authorList>
            <person name="Armitage A.D."/>
            <person name="Nellist C.F."/>
            <person name="Bates H."/>
            <person name="Vickerstaff R.J."/>
            <person name="Harrison R.J."/>
        </authorList>
    </citation>
    <scope>NUCLEOTIDE SEQUENCE</scope>
    <source>
        <strain evidence="1">15-7</strain>
        <strain evidence="2">4032</strain>
        <strain evidence="3">4040</strain>
        <strain evidence="4">P415</strain>
        <strain evidence="5">P421</strain>
    </source>
</reference>
<reference evidence="6 7" key="1">
    <citation type="submission" date="2018-01" db="EMBL/GenBank/DDBJ databases">
        <title>Draft genome of the strawberry crown rot pathogen Phytophthora cactorum.</title>
        <authorList>
            <person name="Armitage A.D."/>
            <person name="Lysoe E."/>
            <person name="Nellist C.F."/>
            <person name="Harrison R.J."/>
            <person name="Brurberg M.B."/>
        </authorList>
    </citation>
    <scope>NUCLEOTIDE SEQUENCE [LARGE SCALE GENOMIC DNA]</scope>
    <source>
        <strain evidence="6 7">10300</strain>
    </source>
</reference>
<dbReference type="EMBL" id="RCMV01000078">
    <property type="protein sequence ID" value="KAG3225656.1"/>
    <property type="molecule type" value="Genomic_DNA"/>
</dbReference>
<dbReference type="Proteomes" id="UP000697107">
    <property type="component" value="Unassembled WGS sequence"/>
</dbReference>
<dbReference type="EMBL" id="RCMG01000167">
    <property type="protein sequence ID" value="KAG2861002.1"/>
    <property type="molecule type" value="Genomic_DNA"/>
</dbReference>
<dbReference type="AlphaFoldDB" id="A0A329SU40"/>
<dbReference type="OrthoDB" id="109021at2759"/>
<dbReference type="VEuPathDB" id="FungiDB:PC110_g4368"/>
<comment type="caution">
    <text evidence="6">The sequence shown here is derived from an EMBL/GenBank/DDBJ whole genome shotgun (WGS) entry which is preliminary data.</text>
</comment>
<gene>
    <name evidence="6" type="ORF">PC110_g4368</name>
    <name evidence="1" type="ORF">PC113_g7563</name>
    <name evidence="2" type="ORF">PC115_g6355</name>
    <name evidence="3" type="ORF">PC117_g7502</name>
    <name evidence="4" type="ORF">PC118_g6649</name>
    <name evidence="5" type="ORF">PC129_g3735</name>
</gene>
<sequence length="145" mass="15877">MTSITSDKVSNVTRSEDPRECSEQLYTLVNGVTGNVDGDISLDSLPAVDALLEFDEALKAGDFAEMVVIRPEEKLNSSSVVDEAVLEDTKRVLSAISWSAILKDLLDSFYPVVKKYLDVVSKNPPMGLPPDRGVRHEIDLVPVTK</sequence>
<evidence type="ECO:0000313" key="6">
    <source>
        <dbReference type="EMBL" id="RAW39426.1"/>
    </source>
</evidence>
<accession>A0A329SU40</accession>
<evidence type="ECO:0000313" key="1">
    <source>
        <dbReference type="EMBL" id="KAG2861002.1"/>
    </source>
</evidence>
<dbReference type="Proteomes" id="UP000774804">
    <property type="component" value="Unassembled WGS sequence"/>
</dbReference>
<dbReference type="EMBL" id="RCML01000151">
    <property type="protein sequence ID" value="KAG2988520.1"/>
    <property type="molecule type" value="Genomic_DNA"/>
</dbReference>
<protein>
    <recommendedName>
        <fullName evidence="8">Reverse transcriptase domain-containing protein</fullName>
    </recommendedName>
</protein>
<dbReference type="EMBL" id="RCMI01000141">
    <property type="protein sequence ID" value="KAG2930709.1"/>
    <property type="molecule type" value="Genomic_DNA"/>
</dbReference>
<evidence type="ECO:0000313" key="4">
    <source>
        <dbReference type="EMBL" id="KAG2988520.1"/>
    </source>
</evidence>
<organism evidence="6 7">
    <name type="scientific">Phytophthora cactorum</name>
    <dbReference type="NCBI Taxonomy" id="29920"/>
    <lineage>
        <taxon>Eukaryota</taxon>
        <taxon>Sar</taxon>
        <taxon>Stramenopiles</taxon>
        <taxon>Oomycota</taxon>
        <taxon>Peronosporomycetes</taxon>
        <taxon>Peronosporales</taxon>
        <taxon>Peronosporaceae</taxon>
        <taxon>Phytophthora</taxon>
    </lineage>
</organism>
<evidence type="ECO:0008006" key="8">
    <source>
        <dbReference type="Google" id="ProtNLM"/>
    </source>
</evidence>
<evidence type="ECO:0000313" key="5">
    <source>
        <dbReference type="EMBL" id="KAG3225656.1"/>
    </source>
</evidence>
<dbReference type="Proteomes" id="UP000736787">
    <property type="component" value="Unassembled WGS sequence"/>
</dbReference>
<evidence type="ECO:0000313" key="7">
    <source>
        <dbReference type="Proteomes" id="UP000251314"/>
    </source>
</evidence>
<evidence type="ECO:0000313" key="3">
    <source>
        <dbReference type="EMBL" id="KAG2946593.1"/>
    </source>
</evidence>
<keyword evidence="7" id="KW-1185">Reference proteome</keyword>
<dbReference type="Proteomes" id="UP000251314">
    <property type="component" value="Unassembled WGS sequence"/>
</dbReference>
<dbReference type="Proteomes" id="UP000760860">
    <property type="component" value="Unassembled WGS sequence"/>
</dbReference>
<dbReference type="Proteomes" id="UP000735874">
    <property type="component" value="Unassembled WGS sequence"/>
</dbReference>